<organism evidence="1 2">
    <name type="scientific">Clavelina lepadiformis</name>
    <name type="common">Light-bulb sea squirt</name>
    <name type="synonym">Ascidia lepadiformis</name>
    <dbReference type="NCBI Taxonomy" id="159417"/>
    <lineage>
        <taxon>Eukaryota</taxon>
        <taxon>Metazoa</taxon>
        <taxon>Chordata</taxon>
        <taxon>Tunicata</taxon>
        <taxon>Ascidiacea</taxon>
        <taxon>Aplousobranchia</taxon>
        <taxon>Clavelinidae</taxon>
        <taxon>Clavelina</taxon>
    </lineage>
</organism>
<name>A0ABP0FR77_CLALP</name>
<gene>
    <name evidence="1" type="ORF">CVLEPA_LOCUS12845</name>
</gene>
<proteinExistence type="predicted"/>
<sequence length="126" mass="13181">MLSVMVDADITVDVSSSNTLSEGGGFLRFFSALFSGGSLDTTLAVSLAPSVKIALSGPVDSPRDFTDLVPWELDGATEEPLRASSSGGGVTVTTGVTERVEGMLDGVSIKDDVTKMIYQQMTSQKK</sequence>
<dbReference type="Proteomes" id="UP001642483">
    <property type="component" value="Unassembled WGS sequence"/>
</dbReference>
<reference evidence="1 2" key="1">
    <citation type="submission" date="2024-02" db="EMBL/GenBank/DDBJ databases">
        <authorList>
            <person name="Daric V."/>
            <person name="Darras S."/>
        </authorList>
    </citation>
    <scope>NUCLEOTIDE SEQUENCE [LARGE SCALE GENOMIC DNA]</scope>
</reference>
<dbReference type="EMBL" id="CAWYQH010000090">
    <property type="protein sequence ID" value="CAK8682157.1"/>
    <property type="molecule type" value="Genomic_DNA"/>
</dbReference>
<protein>
    <submittedName>
        <fullName evidence="1">Uncharacterized protein</fullName>
    </submittedName>
</protein>
<evidence type="ECO:0000313" key="2">
    <source>
        <dbReference type="Proteomes" id="UP001642483"/>
    </source>
</evidence>
<evidence type="ECO:0000313" key="1">
    <source>
        <dbReference type="EMBL" id="CAK8682157.1"/>
    </source>
</evidence>
<keyword evidence="2" id="KW-1185">Reference proteome</keyword>
<comment type="caution">
    <text evidence="1">The sequence shown here is derived from an EMBL/GenBank/DDBJ whole genome shotgun (WGS) entry which is preliminary data.</text>
</comment>
<accession>A0ABP0FR77</accession>